<dbReference type="Gene3D" id="1.10.287.3980">
    <property type="match status" value="1"/>
</dbReference>
<dbReference type="InterPro" id="IPR020939">
    <property type="entry name" value="Ribosomal_bL34_CS"/>
</dbReference>
<evidence type="ECO:0000256" key="2">
    <source>
        <dbReference type="ARBA" id="ARBA00022980"/>
    </source>
</evidence>
<organism evidence="6 7">
    <name type="scientific">Corynebacterium felinum</name>
    <dbReference type="NCBI Taxonomy" id="131318"/>
    <lineage>
        <taxon>Bacteria</taxon>
        <taxon>Bacillati</taxon>
        <taxon>Actinomycetota</taxon>
        <taxon>Actinomycetes</taxon>
        <taxon>Mycobacteriales</taxon>
        <taxon>Corynebacteriaceae</taxon>
        <taxon>Corynebacterium</taxon>
    </lineage>
</organism>
<keyword evidence="3 5" id="KW-0687">Ribonucleoprotein</keyword>
<dbReference type="PANTHER" id="PTHR14503">
    <property type="entry name" value="MITOCHONDRIAL RIBOSOMAL PROTEIN 34 FAMILY MEMBER"/>
    <property type="match status" value="1"/>
</dbReference>
<evidence type="ECO:0000313" key="7">
    <source>
        <dbReference type="Proteomes" id="UP001183619"/>
    </source>
</evidence>
<sequence>MNDHVPSVLSSIPEGFVHYDAHFLNSNQVGVFTVTKGKRTFQPNNRRRAKKHGFRIRMRTRAGRAIVAARRSKGRAKLTA</sequence>
<gene>
    <name evidence="5" type="primary">rpmH</name>
    <name evidence="6" type="ORF">J2S37_000825</name>
</gene>
<reference evidence="6 7" key="1">
    <citation type="submission" date="2023-07" db="EMBL/GenBank/DDBJ databases">
        <title>Sequencing the genomes of 1000 actinobacteria strains.</title>
        <authorList>
            <person name="Klenk H.-P."/>
        </authorList>
    </citation>
    <scope>NUCLEOTIDE SEQUENCE [LARGE SCALE GENOMIC DNA]</scope>
    <source>
        <strain evidence="6 7">DSM 44508</strain>
    </source>
</reference>
<evidence type="ECO:0000313" key="6">
    <source>
        <dbReference type="EMBL" id="MDR7354287.1"/>
    </source>
</evidence>
<proteinExistence type="inferred from homology"/>
<dbReference type="HAMAP" id="MF_00391">
    <property type="entry name" value="Ribosomal_bL34"/>
    <property type="match status" value="1"/>
</dbReference>
<dbReference type="Proteomes" id="UP001183619">
    <property type="component" value="Unassembled WGS sequence"/>
</dbReference>
<dbReference type="NCBIfam" id="TIGR01030">
    <property type="entry name" value="rpmH_bact"/>
    <property type="match status" value="1"/>
</dbReference>
<protein>
    <recommendedName>
        <fullName evidence="4 5">Large ribosomal subunit protein bL34</fullName>
    </recommendedName>
</protein>
<comment type="similarity">
    <text evidence="1 5">Belongs to the bacterial ribosomal protein bL34 family.</text>
</comment>
<accession>A0ABU2B6P5</accession>
<evidence type="ECO:0000256" key="1">
    <source>
        <dbReference type="ARBA" id="ARBA00010111"/>
    </source>
</evidence>
<evidence type="ECO:0000256" key="4">
    <source>
        <dbReference type="ARBA" id="ARBA00035177"/>
    </source>
</evidence>
<keyword evidence="7" id="KW-1185">Reference proteome</keyword>
<dbReference type="GO" id="GO:0005840">
    <property type="term" value="C:ribosome"/>
    <property type="evidence" value="ECO:0007669"/>
    <property type="project" value="UniProtKB-KW"/>
</dbReference>
<evidence type="ECO:0000256" key="5">
    <source>
        <dbReference type="HAMAP-Rule" id="MF_00391"/>
    </source>
</evidence>
<dbReference type="InterPro" id="IPR000271">
    <property type="entry name" value="Ribosomal_bL34"/>
</dbReference>
<evidence type="ECO:0000256" key="3">
    <source>
        <dbReference type="ARBA" id="ARBA00023274"/>
    </source>
</evidence>
<dbReference type="PANTHER" id="PTHR14503:SF4">
    <property type="entry name" value="LARGE RIBOSOMAL SUBUNIT PROTEIN BL34M"/>
    <property type="match status" value="1"/>
</dbReference>
<comment type="caution">
    <text evidence="6">The sequence shown here is derived from an EMBL/GenBank/DDBJ whole genome shotgun (WGS) entry which is preliminary data.</text>
</comment>
<dbReference type="PROSITE" id="PS00784">
    <property type="entry name" value="RIBOSOMAL_L34"/>
    <property type="match status" value="1"/>
</dbReference>
<dbReference type="EMBL" id="JAVDYF010000001">
    <property type="protein sequence ID" value="MDR7354287.1"/>
    <property type="molecule type" value="Genomic_DNA"/>
</dbReference>
<name>A0ABU2B6P5_9CORY</name>
<dbReference type="Pfam" id="PF00468">
    <property type="entry name" value="Ribosomal_L34"/>
    <property type="match status" value="1"/>
</dbReference>
<keyword evidence="2 5" id="KW-0689">Ribosomal protein</keyword>